<sequence>AVIGKDVVSALWGNAVHMGRTAGFNMSGIKAFVPPLLSSLNSTEIAGLPIISAGLLHTQSDRYTVYAETKGENYRKLIFAQDRLVGMIFLGDVSRAGVYTNLIRNRIPLGDRREAVLQEAMSAIR</sequence>
<dbReference type="InterPro" id="IPR050260">
    <property type="entry name" value="FAD-bd_OxRdtase"/>
</dbReference>
<evidence type="ECO:0000259" key="5">
    <source>
        <dbReference type="Pfam" id="PF18267"/>
    </source>
</evidence>
<organism evidence="6 7">
    <name type="scientific">Candidatus Electrothrix communis</name>
    <dbReference type="NCBI Taxonomy" id="1859133"/>
    <lineage>
        <taxon>Bacteria</taxon>
        <taxon>Pseudomonadati</taxon>
        <taxon>Thermodesulfobacteriota</taxon>
        <taxon>Desulfobulbia</taxon>
        <taxon>Desulfobulbales</taxon>
        <taxon>Desulfobulbaceae</taxon>
        <taxon>Candidatus Electrothrix</taxon>
    </lineage>
</organism>
<evidence type="ECO:0000256" key="3">
    <source>
        <dbReference type="ARBA" id="ARBA00022630"/>
    </source>
</evidence>
<protein>
    <recommendedName>
        <fullName evidence="5">NADH-rubredoxin oxidoreductase C-terminal domain-containing protein</fullName>
    </recommendedName>
</protein>
<dbReference type="EMBL" id="MTKP01000210">
    <property type="protein sequence ID" value="RWX47659.1"/>
    <property type="molecule type" value="Genomic_DNA"/>
</dbReference>
<evidence type="ECO:0000256" key="4">
    <source>
        <dbReference type="ARBA" id="ARBA00022827"/>
    </source>
</evidence>
<keyword evidence="7" id="KW-1185">Reference proteome</keyword>
<evidence type="ECO:0000313" key="6">
    <source>
        <dbReference type="EMBL" id="RWX47659.1"/>
    </source>
</evidence>
<evidence type="ECO:0000256" key="1">
    <source>
        <dbReference type="ARBA" id="ARBA00001974"/>
    </source>
</evidence>
<evidence type="ECO:0000256" key="2">
    <source>
        <dbReference type="ARBA" id="ARBA00006442"/>
    </source>
</evidence>
<dbReference type="InterPro" id="IPR041575">
    <property type="entry name" value="Rubredoxin_C"/>
</dbReference>
<feature type="domain" description="NADH-rubredoxin oxidoreductase C-terminal" evidence="5">
    <location>
        <begin position="45"/>
        <end position="106"/>
    </location>
</feature>
<reference evidence="6 7" key="1">
    <citation type="submission" date="2017-01" db="EMBL/GenBank/DDBJ databases">
        <title>The cable genome- insights into the physiology and evolution of filamentous bacteria capable of sulfide oxidation via long distance electron transfer.</title>
        <authorList>
            <person name="Schreiber L."/>
            <person name="Bjerg J.T."/>
            <person name="Boggild A."/>
            <person name="Van De Vossenberg J."/>
            <person name="Meysman F."/>
            <person name="Nielsen L.P."/>
            <person name="Schramm A."/>
            <person name="Kjeldsen K.U."/>
        </authorList>
    </citation>
    <scope>NUCLEOTIDE SEQUENCE [LARGE SCALE GENOMIC DNA]</scope>
    <source>
        <strain evidence="6">A1</strain>
    </source>
</reference>
<comment type="similarity">
    <text evidence="2">Belongs to the FAD-dependent oxidoreductase family.</text>
</comment>
<dbReference type="Pfam" id="PF18267">
    <property type="entry name" value="Rubredoxin_C"/>
    <property type="match status" value="1"/>
</dbReference>
<comment type="cofactor">
    <cofactor evidence="1">
        <name>FAD</name>
        <dbReference type="ChEBI" id="CHEBI:57692"/>
    </cofactor>
</comment>
<dbReference type="PANTHER" id="PTHR43429:SF3">
    <property type="entry name" value="NITRITE REDUCTASE [NAD(P)H]"/>
    <property type="match status" value="1"/>
</dbReference>
<proteinExistence type="inferred from homology"/>
<feature type="non-terminal residue" evidence="6">
    <location>
        <position position="1"/>
    </location>
</feature>
<name>A0A444J3B4_9BACT</name>
<gene>
    <name evidence="6" type="ORF">VT98_12102</name>
</gene>
<dbReference type="Proteomes" id="UP000288086">
    <property type="component" value="Unassembled WGS sequence"/>
</dbReference>
<dbReference type="AlphaFoldDB" id="A0A444J3B4"/>
<dbReference type="Gene3D" id="3.30.390.30">
    <property type="match status" value="1"/>
</dbReference>
<keyword evidence="3" id="KW-0285">Flavoprotein</keyword>
<comment type="caution">
    <text evidence="6">The sequence shown here is derived from an EMBL/GenBank/DDBJ whole genome shotgun (WGS) entry which is preliminary data.</text>
</comment>
<keyword evidence="4" id="KW-0274">FAD</keyword>
<evidence type="ECO:0000313" key="7">
    <source>
        <dbReference type="Proteomes" id="UP000288086"/>
    </source>
</evidence>
<dbReference type="InterPro" id="IPR016156">
    <property type="entry name" value="FAD/NAD-linked_Rdtase_dimer_sf"/>
</dbReference>
<accession>A0A444J3B4</accession>
<dbReference type="PANTHER" id="PTHR43429">
    <property type="entry name" value="PYRIDINE NUCLEOTIDE-DISULFIDE OXIDOREDUCTASE DOMAIN-CONTAINING"/>
    <property type="match status" value="1"/>
</dbReference>